<dbReference type="Proteomes" id="UP000226431">
    <property type="component" value="Unassembled WGS sequence"/>
</dbReference>
<dbReference type="AlphaFoldDB" id="A0A2C5XZ98"/>
<evidence type="ECO:0000256" key="1">
    <source>
        <dbReference type="SAM" id="MobiDB-lite"/>
    </source>
</evidence>
<evidence type="ECO:0000313" key="2">
    <source>
        <dbReference type="EMBL" id="PHH71198.1"/>
    </source>
</evidence>
<gene>
    <name evidence="2" type="ORF">CDD80_5440</name>
</gene>
<dbReference type="STRING" id="2004952.A0A2C5XZ98"/>
<dbReference type="OrthoDB" id="3594103at2759"/>
<organism evidence="2 3">
    <name type="scientific">Ophiocordyceps camponoti-rufipedis</name>
    <dbReference type="NCBI Taxonomy" id="2004952"/>
    <lineage>
        <taxon>Eukaryota</taxon>
        <taxon>Fungi</taxon>
        <taxon>Dikarya</taxon>
        <taxon>Ascomycota</taxon>
        <taxon>Pezizomycotina</taxon>
        <taxon>Sordariomycetes</taxon>
        <taxon>Hypocreomycetidae</taxon>
        <taxon>Hypocreales</taxon>
        <taxon>Ophiocordycipitaceae</taxon>
        <taxon>Ophiocordyceps</taxon>
    </lineage>
</organism>
<reference evidence="2 3" key="1">
    <citation type="submission" date="2017-06" db="EMBL/GenBank/DDBJ databases">
        <title>Ant-infecting Ophiocordyceps genomes reveal a high diversity of potential behavioral manipulation genes and a possible major role for enterotoxins.</title>
        <authorList>
            <person name="De Bekker C."/>
            <person name="Evans H.C."/>
            <person name="Brachmann A."/>
            <person name="Hughes D.P."/>
        </authorList>
    </citation>
    <scope>NUCLEOTIDE SEQUENCE [LARGE SCALE GENOMIC DNA]</scope>
    <source>
        <strain evidence="2 3">Map16</strain>
    </source>
</reference>
<evidence type="ECO:0000313" key="3">
    <source>
        <dbReference type="Proteomes" id="UP000226431"/>
    </source>
</evidence>
<feature type="region of interest" description="Disordered" evidence="1">
    <location>
        <begin position="1"/>
        <end position="43"/>
    </location>
</feature>
<keyword evidence="3" id="KW-1185">Reference proteome</keyword>
<protein>
    <submittedName>
        <fullName evidence="2">Uncharacterized protein</fullName>
    </submittedName>
</protein>
<comment type="caution">
    <text evidence="2">The sequence shown here is derived from an EMBL/GenBank/DDBJ whole genome shotgun (WGS) entry which is preliminary data.</text>
</comment>
<proteinExistence type="predicted"/>
<accession>A0A2C5XZ98</accession>
<feature type="compositionally biased region" description="Basic residues" evidence="1">
    <location>
        <begin position="399"/>
        <end position="419"/>
    </location>
</feature>
<dbReference type="EMBL" id="NJES01000539">
    <property type="protein sequence ID" value="PHH71198.1"/>
    <property type="molecule type" value="Genomic_DNA"/>
</dbReference>
<feature type="region of interest" description="Disordered" evidence="1">
    <location>
        <begin position="391"/>
        <end position="432"/>
    </location>
</feature>
<sequence>MNSRLVVDDLVAGGSSAEAGDPLSAGDPDPRPETSPYTTPSVRTATSDGAILYVPTALLSRLPNITAPGAIALDVGHVLIHYALTNTYQCIKPKGKSLQERLSHEFETALRVLATAELPHLLELSHAELTRVGGQLPTPLVFRIVRKAFPEDKKKDSWVHAYLKARLDDFLEEPMKPLEFEFRNSTRESTHVDDVLFAKLLELRRGDDAPAVEEFTAEEATPKTASYETEYLACPPEDDGFVNDIWDAPPVVKNKNVGDAPTVMENKNDMWDAPPIVKNKKKNKNTVRDAPTVMNKNDICDTSAVTENWIWNPAPAAKNNNVISDACDLPPVAKNKKKNNNDIGDAPAAVSYFSWGSSALAEQVPKCWTAAEAKDAQDGWTLEAAEIAAEDAASLTPVPKKKKEKKAKQVGQEKKKKKKPASECSMSIPAEV</sequence>
<name>A0A2C5XZ98_9HYPO</name>